<dbReference type="InterPro" id="IPR001932">
    <property type="entry name" value="PPM-type_phosphatase-like_dom"/>
</dbReference>
<evidence type="ECO:0000256" key="2">
    <source>
        <dbReference type="SAM" id="MobiDB-lite"/>
    </source>
</evidence>
<evidence type="ECO:0000259" key="4">
    <source>
        <dbReference type="PROSITE" id="PS50113"/>
    </source>
</evidence>
<comment type="caution">
    <text evidence="5">The sequence shown here is derived from an EMBL/GenBank/DDBJ whole genome shotgun (WGS) entry which is preliminary data.</text>
</comment>
<dbReference type="InterPro" id="IPR013656">
    <property type="entry name" value="PAS_4"/>
</dbReference>
<dbReference type="AlphaFoldDB" id="A0A6L7EW77"/>
<name>A0A6L7EW77_9ACTN</name>
<dbReference type="InterPro" id="IPR000700">
    <property type="entry name" value="PAS-assoc_C"/>
</dbReference>
<organism evidence="5 6">
    <name type="scientific">Nocardioides flavescens</name>
    <dbReference type="NCBI Taxonomy" id="2691959"/>
    <lineage>
        <taxon>Bacteria</taxon>
        <taxon>Bacillati</taxon>
        <taxon>Actinomycetota</taxon>
        <taxon>Actinomycetes</taxon>
        <taxon>Propionibacteriales</taxon>
        <taxon>Nocardioidaceae</taxon>
        <taxon>Nocardioides</taxon>
    </lineage>
</organism>
<dbReference type="Gene3D" id="3.30.450.40">
    <property type="match status" value="2"/>
</dbReference>
<dbReference type="Pfam" id="PF13185">
    <property type="entry name" value="GAF_2"/>
    <property type="match status" value="1"/>
</dbReference>
<keyword evidence="6" id="KW-1185">Reference proteome</keyword>
<dbReference type="PANTHER" id="PTHR43156">
    <property type="entry name" value="STAGE II SPORULATION PROTEIN E-RELATED"/>
    <property type="match status" value="1"/>
</dbReference>
<dbReference type="GO" id="GO:0016791">
    <property type="term" value="F:phosphatase activity"/>
    <property type="evidence" value="ECO:0007669"/>
    <property type="project" value="TreeGrafter"/>
</dbReference>
<dbReference type="SUPFAM" id="SSF55781">
    <property type="entry name" value="GAF domain-like"/>
    <property type="match status" value="2"/>
</dbReference>
<dbReference type="InterPro" id="IPR052016">
    <property type="entry name" value="Bact_Sigma-Reg"/>
</dbReference>
<feature type="domain" description="PAS" evidence="3">
    <location>
        <begin position="309"/>
        <end position="379"/>
    </location>
</feature>
<dbReference type="InterPro" id="IPR035965">
    <property type="entry name" value="PAS-like_dom_sf"/>
</dbReference>
<dbReference type="Gene3D" id="3.60.40.10">
    <property type="entry name" value="PPM-type phosphatase domain"/>
    <property type="match status" value="1"/>
</dbReference>
<dbReference type="Pfam" id="PF07228">
    <property type="entry name" value="SpoIIE"/>
    <property type="match status" value="1"/>
</dbReference>
<reference evidence="5 6" key="1">
    <citation type="submission" date="2019-12" db="EMBL/GenBank/DDBJ databases">
        <authorList>
            <person name="Kun Z."/>
        </authorList>
    </citation>
    <scope>NUCLEOTIDE SEQUENCE [LARGE SCALE GENOMIC DNA]</scope>
    <source>
        <strain evidence="5 6">YIM 123512</strain>
    </source>
</reference>
<dbReference type="InterPro" id="IPR003018">
    <property type="entry name" value="GAF"/>
</dbReference>
<dbReference type="InterPro" id="IPR036457">
    <property type="entry name" value="PPM-type-like_dom_sf"/>
</dbReference>
<dbReference type="CDD" id="cd00130">
    <property type="entry name" value="PAS"/>
    <property type="match status" value="2"/>
</dbReference>
<dbReference type="RefSeq" id="WP_160877977.1">
    <property type="nucleotide sequence ID" value="NZ_WUEK01000006.1"/>
</dbReference>
<dbReference type="PANTHER" id="PTHR43156:SF2">
    <property type="entry name" value="STAGE II SPORULATION PROTEIN E"/>
    <property type="match status" value="1"/>
</dbReference>
<dbReference type="Gene3D" id="3.30.450.20">
    <property type="entry name" value="PAS domain"/>
    <property type="match status" value="2"/>
</dbReference>
<feature type="domain" description="PAC" evidence="4">
    <location>
        <begin position="263"/>
        <end position="315"/>
    </location>
</feature>
<dbReference type="Gene3D" id="2.10.70.100">
    <property type="match status" value="1"/>
</dbReference>
<dbReference type="NCBIfam" id="TIGR00229">
    <property type="entry name" value="sensory_box"/>
    <property type="match status" value="1"/>
</dbReference>
<dbReference type="InterPro" id="IPR000014">
    <property type="entry name" value="PAS"/>
</dbReference>
<dbReference type="Pfam" id="PF01590">
    <property type="entry name" value="GAF"/>
    <property type="match status" value="1"/>
</dbReference>
<feature type="domain" description="PAS" evidence="3">
    <location>
        <begin position="215"/>
        <end position="260"/>
    </location>
</feature>
<dbReference type="PROSITE" id="PS50113">
    <property type="entry name" value="PAC"/>
    <property type="match status" value="1"/>
</dbReference>
<dbReference type="InterPro" id="IPR029016">
    <property type="entry name" value="GAF-like_dom_sf"/>
</dbReference>
<dbReference type="SUPFAM" id="SSF55785">
    <property type="entry name" value="PYP-like sensor domain (PAS domain)"/>
    <property type="match status" value="2"/>
</dbReference>
<dbReference type="Proteomes" id="UP000473325">
    <property type="component" value="Unassembled WGS sequence"/>
</dbReference>
<dbReference type="PROSITE" id="PS50112">
    <property type="entry name" value="PAS"/>
    <property type="match status" value="2"/>
</dbReference>
<protein>
    <submittedName>
        <fullName evidence="5">SpoIIE family protein phosphatase</fullName>
    </submittedName>
</protein>
<dbReference type="EMBL" id="WUEK01000006">
    <property type="protein sequence ID" value="MXG90026.1"/>
    <property type="molecule type" value="Genomic_DNA"/>
</dbReference>
<dbReference type="SUPFAM" id="SSF81606">
    <property type="entry name" value="PP2C-like"/>
    <property type="match status" value="1"/>
</dbReference>
<evidence type="ECO:0000256" key="1">
    <source>
        <dbReference type="ARBA" id="ARBA00022801"/>
    </source>
</evidence>
<sequence>MDPSASTSGTPDATGPEILVFSRAATSHPSRGELARRLSGAPHDTRSLDRIAALAARLLGASSGQIALLSDEQLVIGGAGASAGAVGRRSPAEESVCSLTVEADAEVVITDAANDDRAEHFPVVRAGTVAAYVGVPLRIDGEPVGALCVYAEEPRTWSSEDVHVLEELVAPVVAELQLAALTQEYESERLVWQLAVDAAGVGAFDWDLVTGELRWDSRLLDLFGLDRTTFGGTIDAFNDALHPDDLDRVTRALTEAIDTIGLYAAEYRVVLPDGTIRWIAARGRALAGPDGRAARVLGAAYDTTAVQDGEARVARVLEAMPTAFFHLDPAWRFTYVNERGRELLGPVRGELIGANVWELFPASVGTEVEAHYRRAVDSGEPVEFEVSYPPPLDRSYEVRAWPTPDGLSVYFIDVTERREAEQREAQAAARQHVLTRLSEDLTRTLDAQQAATQLAEAVAGTWGDWCLVTLADRPIADPAVRTPAAAPWRRGLTDVAGAHVDPALRPVVDAYRRLRIDALTDASFLARALTTQDTVIIEDGATEAIDAVLGTGDARELWRRLAPRSAVLLPLRGRDHTVGALSVFRDAGSEPFSPEDVADLVDAASRAGLALDNARLYSEQRDLAEGLQRSLLTAPPEPDHLHVVVRYEPAAQAAQVGGDWYDAFLQPGGATSVVIGDVIGHDTAAAAAMGQLRGLLRGIAVAFDESPATVLSRVDRAMKTLMIDTTATAVVARFEQTAQERRDGVTRFRWSNAGHPPPLVAVPADGYGATVEVVALSPDDPGAPYELLLGLDPEAERTDSVVTLPRGVTVLLYTDGLVERRGRLIDEGVAQLREVVAELVGAELTLDELCDELLRRMLPESNEDDVAIVAVRLHPEDRPRPPEAGPRRVPGPLPAPLPPRG</sequence>
<evidence type="ECO:0000259" key="3">
    <source>
        <dbReference type="PROSITE" id="PS50112"/>
    </source>
</evidence>
<gene>
    <name evidence="5" type="ORF">GRQ65_10725</name>
</gene>
<dbReference type="InterPro" id="IPR013655">
    <property type="entry name" value="PAS_fold_3"/>
</dbReference>
<evidence type="ECO:0000313" key="6">
    <source>
        <dbReference type="Proteomes" id="UP000473325"/>
    </source>
</evidence>
<keyword evidence="1" id="KW-0378">Hydrolase</keyword>
<dbReference type="SMART" id="SM00091">
    <property type="entry name" value="PAS"/>
    <property type="match status" value="2"/>
</dbReference>
<accession>A0A6L7EW77</accession>
<proteinExistence type="predicted"/>
<evidence type="ECO:0000313" key="5">
    <source>
        <dbReference type="EMBL" id="MXG90026.1"/>
    </source>
</evidence>
<feature type="compositionally biased region" description="Pro residues" evidence="2">
    <location>
        <begin position="889"/>
        <end position="901"/>
    </location>
</feature>
<dbReference type="SMART" id="SM00065">
    <property type="entry name" value="GAF"/>
    <property type="match status" value="2"/>
</dbReference>
<dbReference type="Pfam" id="PF08448">
    <property type="entry name" value="PAS_4"/>
    <property type="match status" value="1"/>
</dbReference>
<dbReference type="Pfam" id="PF08447">
    <property type="entry name" value="PAS_3"/>
    <property type="match status" value="1"/>
</dbReference>
<feature type="region of interest" description="Disordered" evidence="2">
    <location>
        <begin position="871"/>
        <end position="901"/>
    </location>
</feature>
<dbReference type="SMART" id="SM00331">
    <property type="entry name" value="PP2C_SIG"/>
    <property type="match status" value="1"/>
</dbReference>